<gene>
    <name evidence="1" type="ORF">ATANTOWER_029102</name>
</gene>
<proteinExistence type="predicted"/>
<sequence length="110" mass="12982">MAVCLSSCRKETCMCCPFQVMYTRAVWKEGEQEEEAVVPDNWIDRNKRSVRWPHSMSITKTERALKEKINPEDDWMTFPLIKIKITSGKFCFKNLIDIQLKTLLKCCFQN</sequence>
<reference evidence="1 2" key="1">
    <citation type="submission" date="2021-07" db="EMBL/GenBank/DDBJ databases">
        <authorList>
            <person name="Palmer J.M."/>
        </authorList>
    </citation>
    <scope>NUCLEOTIDE SEQUENCE [LARGE SCALE GENOMIC DNA]</scope>
    <source>
        <strain evidence="1 2">AT_MEX2019</strain>
        <tissue evidence="1">Muscle</tissue>
    </source>
</reference>
<keyword evidence="2" id="KW-1185">Reference proteome</keyword>
<organism evidence="1 2">
    <name type="scientific">Ataeniobius toweri</name>
    <dbReference type="NCBI Taxonomy" id="208326"/>
    <lineage>
        <taxon>Eukaryota</taxon>
        <taxon>Metazoa</taxon>
        <taxon>Chordata</taxon>
        <taxon>Craniata</taxon>
        <taxon>Vertebrata</taxon>
        <taxon>Euteleostomi</taxon>
        <taxon>Actinopterygii</taxon>
        <taxon>Neopterygii</taxon>
        <taxon>Teleostei</taxon>
        <taxon>Neoteleostei</taxon>
        <taxon>Acanthomorphata</taxon>
        <taxon>Ovalentaria</taxon>
        <taxon>Atherinomorphae</taxon>
        <taxon>Cyprinodontiformes</taxon>
        <taxon>Goodeidae</taxon>
        <taxon>Ataeniobius</taxon>
    </lineage>
</organism>
<evidence type="ECO:0000313" key="2">
    <source>
        <dbReference type="Proteomes" id="UP001345963"/>
    </source>
</evidence>
<dbReference type="Proteomes" id="UP001345963">
    <property type="component" value="Unassembled WGS sequence"/>
</dbReference>
<name>A0ABU7A8G0_9TELE</name>
<comment type="caution">
    <text evidence="1">The sequence shown here is derived from an EMBL/GenBank/DDBJ whole genome shotgun (WGS) entry which is preliminary data.</text>
</comment>
<dbReference type="EMBL" id="JAHUTI010007446">
    <property type="protein sequence ID" value="MED6234412.1"/>
    <property type="molecule type" value="Genomic_DNA"/>
</dbReference>
<accession>A0ABU7A8G0</accession>
<evidence type="ECO:0000313" key="1">
    <source>
        <dbReference type="EMBL" id="MED6234412.1"/>
    </source>
</evidence>
<protein>
    <submittedName>
        <fullName evidence="1">Uncharacterized protein</fullName>
    </submittedName>
</protein>